<dbReference type="SUPFAM" id="SSF53850">
    <property type="entry name" value="Periplasmic binding protein-like II"/>
    <property type="match status" value="1"/>
</dbReference>
<keyword evidence="1" id="KW-0732">Signal</keyword>
<dbReference type="KEGG" id="cmav:ABHF33_13780"/>
<protein>
    <submittedName>
        <fullName evidence="2">Transporter substrate-binding domain-containing protein</fullName>
    </submittedName>
</protein>
<evidence type="ECO:0000313" key="2">
    <source>
        <dbReference type="EMBL" id="XBM00118.1"/>
    </source>
</evidence>
<name>A0AAU7F8R9_9NEIS</name>
<dbReference type="Gene3D" id="3.40.190.10">
    <property type="entry name" value="Periplasmic binding protein-like II"/>
    <property type="match status" value="2"/>
</dbReference>
<evidence type="ECO:0000256" key="1">
    <source>
        <dbReference type="SAM" id="SignalP"/>
    </source>
</evidence>
<dbReference type="PANTHER" id="PTHR35936:SF35">
    <property type="entry name" value="L-CYSTINE-BINDING PROTEIN TCYJ"/>
    <property type="match status" value="1"/>
</dbReference>
<feature type="signal peptide" evidence="1">
    <location>
        <begin position="1"/>
        <end position="26"/>
    </location>
</feature>
<organism evidence="2">
    <name type="scientific">Chitinibacter mangrovi</name>
    <dbReference type="NCBI Taxonomy" id="3153927"/>
    <lineage>
        <taxon>Bacteria</taxon>
        <taxon>Pseudomonadati</taxon>
        <taxon>Pseudomonadota</taxon>
        <taxon>Betaproteobacteria</taxon>
        <taxon>Neisseriales</taxon>
        <taxon>Chitinibacteraceae</taxon>
        <taxon>Chitinibacter</taxon>
    </lineage>
</organism>
<dbReference type="EMBL" id="CP157355">
    <property type="protein sequence ID" value="XBM00118.1"/>
    <property type="molecule type" value="Genomic_DNA"/>
</dbReference>
<dbReference type="AlphaFoldDB" id="A0AAU7F8R9"/>
<proteinExistence type="predicted"/>
<feature type="chain" id="PRO_5043638641" evidence="1">
    <location>
        <begin position="27"/>
        <end position="261"/>
    </location>
</feature>
<gene>
    <name evidence="2" type="ORF">ABHF33_13780</name>
</gene>
<dbReference type="RefSeq" id="WP_348944484.1">
    <property type="nucleotide sequence ID" value="NZ_CP157355.1"/>
</dbReference>
<reference evidence="2" key="1">
    <citation type="submission" date="2024-05" db="EMBL/GenBank/DDBJ databases">
        <authorList>
            <person name="Yang L."/>
            <person name="Pan L."/>
        </authorList>
    </citation>
    <scope>NUCLEOTIDE SEQUENCE</scope>
    <source>
        <strain evidence="2">FCG-7</strain>
    </source>
</reference>
<dbReference type="PANTHER" id="PTHR35936">
    <property type="entry name" value="MEMBRANE-BOUND LYTIC MUREIN TRANSGLYCOSYLASE F"/>
    <property type="match status" value="1"/>
</dbReference>
<accession>A0AAU7F8R9</accession>
<sequence length="261" mass="28549">MHVATRLPCRPLLGLLLPLTMAQAMAQAMAEPLEILVEDAAEPFSRADGGGYTNELVVAAYAAVGIEVKLGVVPYSRCKAMVLDGSVAACFNMAWEKALEGRVKFADEPLYKAHGVYFQHKARPLAARKESELGKPLRIGTVKDYEYADSALQARMRGAAFFPGRSEQVSLKRLAQGRLDAALVIGNDLQGSRYWAESAGVADQVELAFPSTPTLVYIGFSTSHPQGQWALDKFNQGYKLLRDNGYVGQLRKKWVAQLSLN</sequence>